<organism evidence="1 2">
    <name type="scientific">Trametes sanguinea</name>
    <dbReference type="NCBI Taxonomy" id="158606"/>
    <lineage>
        <taxon>Eukaryota</taxon>
        <taxon>Fungi</taxon>
        <taxon>Dikarya</taxon>
        <taxon>Basidiomycota</taxon>
        <taxon>Agaricomycotina</taxon>
        <taxon>Agaricomycetes</taxon>
        <taxon>Polyporales</taxon>
        <taxon>Polyporaceae</taxon>
        <taxon>Trametes</taxon>
    </lineage>
</organism>
<sequence>MALVTPTFTASGGSSSSPPMAPIAHPVASAFLKAAIHITICPITIQTAAVYRLVLLLHNVYGDVMASEKPRRSWEFYVIISRSLSVDSQLTPESLHRSPSVSCTIAGELPTTYTD</sequence>
<protein>
    <submittedName>
        <fullName evidence="1">Uncharacterized protein</fullName>
    </submittedName>
</protein>
<gene>
    <name evidence="1" type="ORF">NUW54_g5111</name>
</gene>
<name>A0ACC1PXW7_9APHY</name>
<evidence type="ECO:0000313" key="2">
    <source>
        <dbReference type="Proteomes" id="UP001144978"/>
    </source>
</evidence>
<proteinExistence type="predicted"/>
<comment type="caution">
    <text evidence="1">The sequence shown here is derived from an EMBL/GenBank/DDBJ whole genome shotgun (WGS) entry which is preliminary data.</text>
</comment>
<accession>A0ACC1PXW7</accession>
<reference evidence="1" key="1">
    <citation type="submission" date="2022-08" db="EMBL/GenBank/DDBJ databases">
        <title>Genome Sequence of Pycnoporus sanguineus.</title>
        <authorList>
            <person name="Buettner E."/>
        </authorList>
    </citation>
    <scope>NUCLEOTIDE SEQUENCE</scope>
    <source>
        <strain evidence="1">CG-C14</strain>
    </source>
</reference>
<dbReference type="Proteomes" id="UP001144978">
    <property type="component" value="Unassembled WGS sequence"/>
</dbReference>
<dbReference type="EMBL" id="JANSHE010001225">
    <property type="protein sequence ID" value="KAJ3003823.1"/>
    <property type="molecule type" value="Genomic_DNA"/>
</dbReference>
<keyword evidence="2" id="KW-1185">Reference proteome</keyword>
<evidence type="ECO:0000313" key="1">
    <source>
        <dbReference type="EMBL" id="KAJ3003823.1"/>
    </source>
</evidence>